<gene>
    <name evidence="3" type="ORF">METZ01_LOCUS201732</name>
</gene>
<name>A0A382EDT7_9ZZZZ</name>
<protein>
    <recommendedName>
        <fullName evidence="2">SAF domain-containing protein</fullName>
    </recommendedName>
</protein>
<dbReference type="GO" id="GO:0016829">
    <property type="term" value="F:lyase activity"/>
    <property type="evidence" value="ECO:0007669"/>
    <property type="project" value="UniProtKB-KW"/>
</dbReference>
<dbReference type="CDD" id="cd11613">
    <property type="entry name" value="SAF_AH_GD"/>
    <property type="match status" value="1"/>
</dbReference>
<sequence>MVHFLVHNEKDDVGVAVVDMEQGESAKGMTLDTQESREVEVLMDIPLGHKVALRDFSVGDFVTKYGQDIGKVVAGIKMGEHVHTHNLKTKRW</sequence>
<organism evidence="3">
    <name type="scientific">marine metagenome</name>
    <dbReference type="NCBI Taxonomy" id="408172"/>
    <lineage>
        <taxon>unclassified sequences</taxon>
        <taxon>metagenomes</taxon>
        <taxon>ecological metagenomes</taxon>
    </lineage>
</organism>
<dbReference type="SMART" id="SM00858">
    <property type="entry name" value="SAF"/>
    <property type="match status" value="1"/>
</dbReference>
<keyword evidence="1" id="KW-0456">Lyase</keyword>
<reference evidence="3" key="1">
    <citation type="submission" date="2018-05" db="EMBL/GenBank/DDBJ databases">
        <authorList>
            <person name="Lanie J.A."/>
            <person name="Ng W.-L."/>
            <person name="Kazmierczak K.M."/>
            <person name="Andrzejewski T.M."/>
            <person name="Davidsen T.M."/>
            <person name="Wayne K.J."/>
            <person name="Tettelin H."/>
            <person name="Glass J.I."/>
            <person name="Rusch D."/>
            <person name="Podicherti R."/>
            <person name="Tsui H.-C.T."/>
            <person name="Winkler M.E."/>
        </authorList>
    </citation>
    <scope>NUCLEOTIDE SEQUENCE</scope>
</reference>
<evidence type="ECO:0000256" key="1">
    <source>
        <dbReference type="ARBA" id="ARBA00023239"/>
    </source>
</evidence>
<evidence type="ECO:0000313" key="3">
    <source>
        <dbReference type="EMBL" id="SVB48878.1"/>
    </source>
</evidence>
<dbReference type="InterPro" id="IPR044144">
    <property type="entry name" value="SAF_UxaA/GarD"/>
</dbReference>
<dbReference type="InterPro" id="IPR013974">
    <property type="entry name" value="SAF"/>
</dbReference>
<feature type="domain" description="SAF" evidence="2">
    <location>
        <begin position="11"/>
        <end position="88"/>
    </location>
</feature>
<accession>A0A382EDT7</accession>
<evidence type="ECO:0000259" key="2">
    <source>
        <dbReference type="SMART" id="SM00858"/>
    </source>
</evidence>
<proteinExistence type="predicted"/>
<dbReference type="Gene3D" id="2.30.130.110">
    <property type="match status" value="1"/>
</dbReference>
<dbReference type="AlphaFoldDB" id="A0A382EDT7"/>
<dbReference type="EMBL" id="UINC01044021">
    <property type="protein sequence ID" value="SVB48878.1"/>
    <property type="molecule type" value="Genomic_DNA"/>
</dbReference>